<protein>
    <submittedName>
        <fullName evidence="3">Uncharacterized protein</fullName>
    </submittedName>
</protein>
<keyword evidence="4" id="KW-1185">Reference proteome</keyword>
<dbReference type="RefSeq" id="WP_093114573.1">
    <property type="nucleotide sequence ID" value="NZ_FNQH01000009.1"/>
</dbReference>
<keyword evidence="2" id="KW-1133">Transmembrane helix</keyword>
<evidence type="ECO:0000313" key="3">
    <source>
        <dbReference type="EMBL" id="SEA89462.1"/>
    </source>
</evidence>
<sequence>MSTRDNQKKYDDKSNVDNSIYSKVNIGQGANNKFDSPNLMHSGGSMNNPDEQVHQRSSSLATVIYYVVGSINSAATVFAGMQIFHDYFYGEGLNKLLPSLLLLFGSLAIGFFCAKLIMKKLVPFKKKIIH</sequence>
<accession>A0AB38A496</accession>
<comment type="caution">
    <text evidence="3">The sequence shown here is derived from an EMBL/GenBank/DDBJ whole genome shotgun (WGS) entry which is preliminary data.</text>
</comment>
<evidence type="ECO:0000256" key="2">
    <source>
        <dbReference type="SAM" id="Phobius"/>
    </source>
</evidence>
<dbReference type="EMBL" id="FNQH01000009">
    <property type="protein sequence ID" value="SEA89462.1"/>
    <property type="molecule type" value="Genomic_DNA"/>
</dbReference>
<feature type="transmembrane region" description="Helical" evidence="2">
    <location>
        <begin position="96"/>
        <end position="118"/>
    </location>
</feature>
<feature type="region of interest" description="Disordered" evidence="1">
    <location>
        <begin position="27"/>
        <end position="54"/>
    </location>
</feature>
<evidence type="ECO:0000313" key="4">
    <source>
        <dbReference type="Proteomes" id="UP000199042"/>
    </source>
</evidence>
<keyword evidence="2" id="KW-0472">Membrane</keyword>
<evidence type="ECO:0000256" key="1">
    <source>
        <dbReference type="SAM" id="MobiDB-lite"/>
    </source>
</evidence>
<organism evidence="3 4">
    <name type="scientific">Trichococcus collinsii</name>
    <dbReference type="NCBI Taxonomy" id="157076"/>
    <lineage>
        <taxon>Bacteria</taxon>
        <taxon>Bacillati</taxon>
        <taxon>Bacillota</taxon>
        <taxon>Bacilli</taxon>
        <taxon>Lactobacillales</taxon>
        <taxon>Carnobacteriaceae</taxon>
        <taxon>Trichococcus</taxon>
    </lineage>
</organism>
<keyword evidence="2" id="KW-0812">Transmembrane</keyword>
<dbReference type="Proteomes" id="UP000199042">
    <property type="component" value="Unassembled WGS sequence"/>
</dbReference>
<name>A0AB38A496_9LACT</name>
<gene>
    <name evidence="3" type="ORF">SAMN04488525_10973</name>
</gene>
<reference evidence="3 4" key="1">
    <citation type="submission" date="2016-10" db="EMBL/GenBank/DDBJ databases">
        <authorList>
            <person name="Varghese N."/>
            <person name="Submissions S."/>
        </authorList>
    </citation>
    <scope>NUCLEOTIDE SEQUENCE [LARGE SCALE GENOMIC DNA]</scope>
    <source>
        <strain evidence="3 4">DSM 14526</strain>
    </source>
</reference>
<feature type="compositionally biased region" description="Polar residues" evidence="1">
    <location>
        <begin position="44"/>
        <end position="54"/>
    </location>
</feature>
<feature type="transmembrane region" description="Helical" evidence="2">
    <location>
        <begin position="63"/>
        <end position="84"/>
    </location>
</feature>
<proteinExistence type="predicted"/>
<dbReference type="AlphaFoldDB" id="A0AB38A496"/>